<accession>A0ABU6SB31</accession>
<dbReference type="PANTHER" id="PTHR31769">
    <property type="entry name" value="OS07G0462200 PROTEIN-RELATED"/>
    <property type="match status" value="1"/>
</dbReference>
<sequence>MLRSNPQRLSKGLRKGVEIRGLGQEGVPSMTNPTAAESYSREGVVVEVNSSRSPEMWLWDSRSIRVRYVKRMIRLHLCLWATFMALFFDDLGPWRLHAMATTVKQMGSVVFTFGMVSFILGIFAERKNKRMTCEYPYYDGSVVLGYLSTAFLIASTIAGYLSLFYPYKGKSLPHALFLQQTSFVLFYNIALLTAGLAAAMLLWPTITEQFQLKVSRRVHNNDVNYTCPTAKTGVLGGGALLSLDSSLFWLIALILADNAREDYLAEQEDKDPQIRGEKLNSIRSVKPSDQIGSDLHKSKYGSRISYAATNPTLLPLSLSLTSHTHNLSPPPLLSLSATPLPCLVPLPASSESNLPHPSFTRRPASIFQSSSCPDAVSSVAATPPPPVAASPLSSSSHRLHRVRSPYRVIISVAGSPHGVVASNLCLPLPVAGSRLCSSSLVYLHPSLCLCSAAVTGIVTKTKREKRMMVVVQRRSERGVQLRHQRQDTLKDGTLASSAASKKPNAVHRSRVQNRQSPPSHLPPSVAVHRVFTAFPNPSTPNLTFVTAAPPSPPELRVYRRRPCISLARCVVSPVMEVGPC</sequence>
<dbReference type="Pfam" id="PF06749">
    <property type="entry name" value="DUF1218"/>
    <property type="match status" value="1"/>
</dbReference>
<evidence type="ECO:0000256" key="1">
    <source>
        <dbReference type="ARBA" id="ARBA00004127"/>
    </source>
</evidence>
<keyword evidence="5 8" id="KW-0472">Membrane</keyword>
<name>A0ABU6SB31_9FABA</name>
<evidence type="ECO:0000256" key="4">
    <source>
        <dbReference type="ARBA" id="ARBA00022989"/>
    </source>
</evidence>
<keyword evidence="2 8" id="KW-0812">Transmembrane</keyword>
<evidence type="ECO:0000256" key="3">
    <source>
        <dbReference type="ARBA" id="ARBA00022729"/>
    </source>
</evidence>
<feature type="compositionally biased region" description="Basic and acidic residues" evidence="7">
    <location>
        <begin position="474"/>
        <end position="490"/>
    </location>
</feature>
<organism evidence="9 10">
    <name type="scientific">Stylosanthes scabra</name>
    <dbReference type="NCBI Taxonomy" id="79078"/>
    <lineage>
        <taxon>Eukaryota</taxon>
        <taxon>Viridiplantae</taxon>
        <taxon>Streptophyta</taxon>
        <taxon>Embryophyta</taxon>
        <taxon>Tracheophyta</taxon>
        <taxon>Spermatophyta</taxon>
        <taxon>Magnoliopsida</taxon>
        <taxon>eudicotyledons</taxon>
        <taxon>Gunneridae</taxon>
        <taxon>Pentapetalae</taxon>
        <taxon>rosids</taxon>
        <taxon>fabids</taxon>
        <taxon>Fabales</taxon>
        <taxon>Fabaceae</taxon>
        <taxon>Papilionoideae</taxon>
        <taxon>50 kb inversion clade</taxon>
        <taxon>dalbergioids sensu lato</taxon>
        <taxon>Dalbergieae</taxon>
        <taxon>Pterocarpus clade</taxon>
        <taxon>Stylosanthes</taxon>
    </lineage>
</organism>
<evidence type="ECO:0000313" key="9">
    <source>
        <dbReference type="EMBL" id="MED6133482.1"/>
    </source>
</evidence>
<keyword evidence="10" id="KW-1185">Reference proteome</keyword>
<dbReference type="EMBL" id="JASCZI010060528">
    <property type="protein sequence ID" value="MED6133482.1"/>
    <property type="molecule type" value="Genomic_DNA"/>
</dbReference>
<comment type="subcellular location">
    <subcellularLocation>
        <location evidence="1">Endomembrane system</location>
        <topology evidence="1">Multi-pass membrane protein</topology>
    </subcellularLocation>
</comment>
<feature type="transmembrane region" description="Helical" evidence="8">
    <location>
        <begin position="185"/>
        <end position="206"/>
    </location>
</feature>
<feature type="transmembrane region" description="Helical" evidence="8">
    <location>
        <begin position="72"/>
        <end position="88"/>
    </location>
</feature>
<protein>
    <submittedName>
        <fullName evidence="9">Uncharacterized protein</fullName>
    </submittedName>
</protein>
<feature type="region of interest" description="Disordered" evidence="7">
    <location>
        <begin position="474"/>
        <end position="523"/>
    </location>
</feature>
<keyword evidence="3" id="KW-0732">Signal</keyword>
<evidence type="ECO:0000313" key="10">
    <source>
        <dbReference type="Proteomes" id="UP001341840"/>
    </source>
</evidence>
<evidence type="ECO:0000256" key="8">
    <source>
        <dbReference type="SAM" id="Phobius"/>
    </source>
</evidence>
<feature type="transmembrane region" description="Helical" evidence="8">
    <location>
        <begin position="108"/>
        <end position="124"/>
    </location>
</feature>
<comment type="caution">
    <text evidence="9">The sequence shown here is derived from an EMBL/GenBank/DDBJ whole genome shotgun (WGS) entry which is preliminary data.</text>
</comment>
<dbReference type="InterPro" id="IPR009606">
    <property type="entry name" value="DEAL/Modifying_wall_lignin1/2"/>
</dbReference>
<gene>
    <name evidence="9" type="ORF">PIB30_028548</name>
</gene>
<comment type="similarity">
    <text evidence="6">Belongs to the DESIGUAL family.</text>
</comment>
<reference evidence="9 10" key="1">
    <citation type="journal article" date="2023" name="Plants (Basel)">
        <title>Bridging the Gap: Combining Genomics and Transcriptomics Approaches to Understand Stylosanthes scabra, an Orphan Legume from the Brazilian Caatinga.</title>
        <authorList>
            <person name="Ferreira-Neto J.R.C."/>
            <person name="da Silva M.D."/>
            <person name="Binneck E."/>
            <person name="de Melo N.F."/>
            <person name="da Silva R.H."/>
            <person name="de Melo A.L.T.M."/>
            <person name="Pandolfi V."/>
            <person name="Bustamante F.O."/>
            <person name="Brasileiro-Vidal A.C."/>
            <person name="Benko-Iseppon A.M."/>
        </authorList>
    </citation>
    <scope>NUCLEOTIDE SEQUENCE [LARGE SCALE GENOMIC DNA]</scope>
    <source>
        <tissue evidence="9">Leaves</tissue>
    </source>
</reference>
<evidence type="ECO:0000256" key="6">
    <source>
        <dbReference type="ARBA" id="ARBA00029467"/>
    </source>
</evidence>
<proteinExistence type="inferred from homology"/>
<keyword evidence="4 8" id="KW-1133">Transmembrane helix</keyword>
<evidence type="ECO:0000256" key="5">
    <source>
        <dbReference type="ARBA" id="ARBA00023136"/>
    </source>
</evidence>
<dbReference type="InterPro" id="IPR052222">
    <property type="entry name" value="DESIGUAL"/>
</dbReference>
<evidence type="ECO:0000256" key="7">
    <source>
        <dbReference type="SAM" id="MobiDB-lite"/>
    </source>
</evidence>
<feature type="region of interest" description="Disordered" evidence="7">
    <location>
        <begin position="377"/>
        <end position="396"/>
    </location>
</feature>
<feature type="transmembrane region" description="Helical" evidence="8">
    <location>
        <begin position="144"/>
        <end position="165"/>
    </location>
</feature>
<dbReference type="Proteomes" id="UP001341840">
    <property type="component" value="Unassembled WGS sequence"/>
</dbReference>
<evidence type="ECO:0000256" key="2">
    <source>
        <dbReference type="ARBA" id="ARBA00022692"/>
    </source>
</evidence>